<dbReference type="RefSeq" id="WP_100905684.1">
    <property type="nucleotide sequence ID" value="NZ_CP017766.1"/>
</dbReference>
<accession>A0A2H4VC91</accession>
<dbReference type="EMBL" id="CP017766">
    <property type="protein sequence ID" value="AUB55707.1"/>
    <property type="molecule type" value="Genomic_DNA"/>
</dbReference>
<comment type="caution">
    <text evidence="1">Lacks conserved residue(s) required for the propagation of feature annotation.</text>
</comment>
<name>A0A2H4VC91_9EURY</name>
<accession>A0A2H4VQU1</accession>
<evidence type="ECO:0000259" key="2">
    <source>
        <dbReference type="PROSITE" id="PS51084"/>
    </source>
</evidence>
<dbReference type="Proteomes" id="UP000232806">
    <property type="component" value="Chromosome"/>
</dbReference>
<feature type="domain" description="HIT" evidence="2">
    <location>
        <begin position="39"/>
        <end position="113"/>
    </location>
</feature>
<dbReference type="Proteomes" id="UP000232631">
    <property type="component" value="Chromosome"/>
</dbReference>
<dbReference type="Gene3D" id="3.30.428.10">
    <property type="entry name" value="HIT-like"/>
    <property type="match status" value="1"/>
</dbReference>
<reference evidence="5 8" key="2">
    <citation type="submission" date="2020-04" db="EMBL/GenBank/DDBJ databases">
        <title>Draft genome of Methanobacterium subterraneum isolated from animal feces.</title>
        <authorList>
            <person name="Ouboter H.T."/>
            <person name="Berger S."/>
            <person name="Gungor E."/>
            <person name="Jetten M.S.M."/>
            <person name="Welte C.U."/>
        </authorList>
    </citation>
    <scope>NUCLEOTIDE SEQUENCE [LARGE SCALE GENOMIC DNA]</scope>
    <source>
        <strain evidence="5">HO_2020</strain>
    </source>
</reference>
<dbReference type="Proteomes" id="UP000591058">
    <property type="component" value="Unassembled WGS sequence"/>
</dbReference>
<evidence type="ECO:0000313" key="8">
    <source>
        <dbReference type="Proteomes" id="UP000591058"/>
    </source>
</evidence>
<organism evidence="3 7">
    <name type="scientific">Methanobacterium subterraneum</name>
    <dbReference type="NCBI Taxonomy" id="59277"/>
    <lineage>
        <taxon>Archaea</taxon>
        <taxon>Methanobacteriati</taxon>
        <taxon>Methanobacteriota</taxon>
        <taxon>Methanomada group</taxon>
        <taxon>Methanobacteria</taxon>
        <taxon>Methanobacteriales</taxon>
        <taxon>Methanobacteriaceae</taxon>
        <taxon>Methanobacterium</taxon>
    </lineage>
</organism>
<evidence type="ECO:0000313" key="7">
    <source>
        <dbReference type="Proteomes" id="UP000232806"/>
    </source>
</evidence>
<reference evidence="6 7" key="1">
    <citation type="submission" date="2016-10" db="EMBL/GenBank/DDBJ databases">
        <title>Comparative genomics between deep and shallow subseafloor isolates.</title>
        <authorList>
            <person name="Ishii S."/>
            <person name="Miller J.R."/>
            <person name="Sutton G."/>
            <person name="Suzuki S."/>
            <person name="Methe B."/>
            <person name="Inagaki F."/>
            <person name="Imachi H."/>
        </authorList>
    </citation>
    <scope>NUCLEOTIDE SEQUENCE [LARGE SCALE GENOMIC DNA]</scope>
    <source>
        <strain evidence="4 6">A8p</strain>
        <strain evidence="3 7">MO-MB1</strain>
    </source>
</reference>
<dbReference type="InterPro" id="IPR036265">
    <property type="entry name" value="HIT-like_sf"/>
</dbReference>
<dbReference type="AlphaFoldDB" id="A0A2H4VC91"/>
<dbReference type="GO" id="GO:0003824">
    <property type="term" value="F:catalytic activity"/>
    <property type="evidence" value="ECO:0007669"/>
    <property type="project" value="InterPro"/>
</dbReference>
<evidence type="ECO:0000313" key="6">
    <source>
        <dbReference type="Proteomes" id="UP000232631"/>
    </source>
</evidence>
<sequence length="151" mass="18059">MEAQCEYCQVFGGYGQLIWQTIHWNIYLAPSQRYLGTCVVALKRHCQDLSQVNHDEWIDFSRVVRKLELALERAFKPTLYNWSCFKNSAFRSENPEPEVHWHFIPRYKDPVTFNELIFHDPDFGYIPLPEKREIPPEIMEKLSNIIKDHME</sequence>
<protein>
    <submittedName>
        <fullName evidence="3">HIT domain-containing protein</fullName>
    </submittedName>
    <submittedName>
        <fullName evidence="5">HIT family protein</fullName>
    </submittedName>
</protein>
<evidence type="ECO:0000313" key="3">
    <source>
        <dbReference type="EMBL" id="AUB55707.1"/>
    </source>
</evidence>
<dbReference type="EMBL" id="CP017768">
    <property type="protein sequence ID" value="AUB60430.1"/>
    <property type="molecule type" value="Genomic_DNA"/>
</dbReference>
<evidence type="ECO:0000256" key="1">
    <source>
        <dbReference type="PROSITE-ProRule" id="PRU00464"/>
    </source>
</evidence>
<proteinExistence type="predicted"/>
<dbReference type="Pfam" id="PF01230">
    <property type="entry name" value="HIT"/>
    <property type="match status" value="1"/>
</dbReference>
<dbReference type="OrthoDB" id="26806at2157"/>
<gene>
    <name evidence="3" type="ORF">BK007_06620</name>
    <name evidence="4" type="ORF">BK009_06880</name>
    <name evidence="5" type="ORF">HG719_01195</name>
</gene>
<dbReference type="GeneID" id="35122861"/>
<dbReference type="SUPFAM" id="SSF54197">
    <property type="entry name" value="HIT-like"/>
    <property type="match status" value="1"/>
</dbReference>
<evidence type="ECO:0000313" key="5">
    <source>
        <dbReference type="EMBL" id="NMO08449.1"/>
    </source>
</evidence>
<dbReference type="EMBL" id="JABBYL010000004">
    <property type="protein sequence ID" value="NMO08449.1"/>
    <property type="molecule type" value="Genomic_DNA"/>
</dbReference>
<dbReference type="PROSITE" id="PS51084">
    <property type="entry name" value="HIT_2"/>
    <property type="match status" value="1"/>
</dbReference>
<dbReference type="InterPro" id="IPR011146">
    <property type="entry name" value="HIT-like"/>
</dbReference>
<keyword evidence="6" id="KW-1185">Reference proteome</keyword>
<dbReference type="KEGG" id="msub:BK009_06880"/>
<evidence type="ECO:0000313" key="4">
    <source>
        <dbReference type="EMBL" id="AUB60430.1"/>
    </source>
</evidence>